<comment type="similarity">
    <text evidence="1">Belongs to the membrane fusion protein (MFP) (TC 8.A.1) family.</text>
</comment>
<dbReference type="InterPro" id="IPR058624">
    <property type="entry name" value="MdtA-like_HH"/>
</dbReference>
<evidence type="ECO:0000313" key="7">
    <source>
        <dbReference type="Proteomes" id="UP000739565"/>
    </source>
</evidence>
<sequence>MTDSGQSTTATMRRIKIATAVVLIFLLLGMGKTLYSRWSYGDVLAQRSEEATQLHVLVTQPTLPNPNNPNLRLVLPGTLLGINEALIHARVNGYVKEWRKDIGDNVKQGETLAVLDIPEINRQVDEASANFQLAKTAYERWRKLRAQDAVSQQELDEKTAVYRQSEAVLKRLKQLQDFGTVVAPFSGRVTKRNVNMGDLVNSGNVGTAQAMFAMARVDRLHVYAYLPQDRVSQIKVGDKVDVYQPSMPNKIVEGRIARTAGAIDMQTRTLQVDVEIDNADNALMPGTYVEIAFKMTPGSNLLIPTNTLIFGAGGPYVATVANDEVTRKKVTLGTDFGMQVEVRSGLTKEDWLILNPLDSVTDGQRVIVQIAKPPAAPARRGS</sequence>
<evidence type="ECO:0000313" key="6">
    <source>
        <dbReference type="EMBL" id="MBZ1350940.1"/>
    </source>
</evidence>
<dbReference type="Pfam" id="PF25954">
    <property type="entry name" value="Beta-barrel_RND_2"/>
    <property type="match status" value="1"/>
</dbReference>
<dbReference type="Proteomes" id="UP000739565">
    <property type="component" value="Unassembled WGS sequence"/>
</dbReference>
<dbReference type="GO" id="GO:0015562">
    <property type="term" value="F:efflux transmembrane transporter activity"/>
    <property type="evidence" value="ECO:0007669"/>
    <property type="project" value="TreeGrafter"/>
</dbReference>
<name>A0A953NCS8_9BURK</name>
<dbReference type="Gene3D" id="2.40.30.170">
    <property type="match status" value="1"/>
</dbReference>
<comment type="caution">
    <text evidence="6">The sequence shown here is derived from an EMBL/GenBank/DDBJ whole genome shotgun (WGS) entry which is preliminary data.</text>
</comment>
<evidence type="ECO:0000256" key="1">
    <source>
        <dbReference type="ARBA" id="ARBA00009477"/>
    </source>
</evidence>
<feature type="domain" description="Multidrug resistance protein MdtA-like barrel-sandwich hybrid" evidence="3">
    <location>
        <begin position="84"/>
        <end position="204"/>
    </location>
</feature>
<dbReference type="GO" id="GO:1990281">
    <property type="term" value="C:efflux pump complex"/>
    <property type="evidence" value="ECO:0007669"/>
    <property type="project" value="TreeGrafter"/>
</dbReference>
<dbReference type="Gene3D" id="1.10.287.470">
    <property type="entry name" value="Helix hairpin bin"/>
    <property type="match status" value="1"/>
</dbReference>
<organism evidence="6 7">
    <name type="scientific">Zwartia hollandica</name>
    <dbReference type="NCBI Taxonomy" id="324606"/>
    <lineage>
        <taxon>Bacteria</taxon>
        <taxon>Pseudomonadati</taxon>
        <taxon>Pseudomonadota</taxon>
        <taxon>Betaproteobacteria</taxon>
        <taxon>Burkholderiales</taxon>
        <taxon>Alcaligenaceae</taxon>
        <taxon>Zwartia</taxon>
    </lineage>
</organism>
<reference evidence="6" key="1">
    <citation type="submission" date="2021-07" db="EMBL/GenBank/DDBJ databases">
        <title>New genus and species of the family Alcaligenaceae.</title>
        <authorList>
            <person name="Hahn M.W."/>
        </authorList>
    </citation>
    <scope>NUCLEOTIDE SEQUENCE</scope>
    <source>
        <strain evidence="6">LF4-65</strain>
    </source>
</reference>
<keyword evidence="7" id="KW-1185">Reference proteome</keyword>
<dbReference type="Pfam" id="PF25917">
    <property type="entry name" value="BSH_RND"/>
    <property type="match status" value="1"/>
</dbReference>
<dbReference type="Gene3D" id="2.40.420.20">
    <property type="match status" value="1"/>
</dbReference>
<evidence type="ECO:0000259" key="3">
    <source>
        <dbReference type="Pfam" id="PF25917"/>
    </source>
</evidence>
<dbReference type="AlphaFoldDB" id="A0A953NCS8"/>
<dbReference type="InterPro" id="IPR058625">
    <property type="entry name" value="MdtA-like_BSH"/>
</dbReference>
<dbReference type="PANTHER" id="PTHR30469:SF37">
    <property type="entry name" value="RAGD PROTEIN"/>
    <property type="match status" value="1"/>
</dbReference>
<protein>
    <submittedName>
        <fullName evidence="6">Efflux RND transporter periplasmic adaptor subunit</fullName>
    </submittedName>
</protein>
<dbReference type="FunFam" id="2.40.30.170:FF:000010">
    <property type="entry name" value="Efflux RND transporter periplasmic adaptor subunit"/>
    <property type="match status" value="1"/>
</dbReference>
<dbReference type="InterPro" id="IPR058637">
    <property type="entry name" value="YknX-like_C"/>
</dbReference>
<gene>
    <name evidence="6" type="ORF">KZZ10_09820</name>
</gene>
<dbReference type="Pfam" id="PF25989">
    <property type="entry name" value="YknX_C"/>
    <property type="match status" value="1"/>
</dbReference>
<dbReference type="PANTHER" id="PTHR30469">
    <property type="entry name" value="MULTIDRUG RESISTANCE PROTEIN MDTA"/>
    <property type="match status" value="1"/>
</dbReference>
<dbReference type="NCBIfam" id="TIGR01730">
    <property type="entry name" value="RND_mfp"/>
    <property type="match status" value="1"/>
</dbReference>
<dbReference type="InterPro" id="IPR058792">
    <property type="entry name" value="Beta-barrel_RND_2"/>
</dbReference>
<dbReference type="Gene3D" id="2.40.50.100">
    <property type="match status" value="1"/>
</dbReference>
<dbReference type="InterPro" id="IPR006143">
    <property type="entry name" value="RND_pump_MFP"/>
</dbReference>
<dbReference type="RefSeq" id="WP_259661342.1">
    <property type="nucleotide sequence ID" value="NZ_JAHXRI010000007.1"/>
</dbReference>
<evidence type="ECO:0000259" key="4">
    <source>
        <dbReference type="Pfam" id="PF25954"/>
    </source>
</evidence>
<feature type="domain" description="Multidrug resistance protein MdtA-like alpha-helical hairpin" evidence="2">
    <location>
        <begin position="123"/>
        <end position="171"/>
    </location>
</feature>
<evidence type="ECO:0000259" key="5">
    <source>
        <dbReference type="Pfam" id="PF25989"/>
    </source>
</evidence>
<proteinExistence type="inferred from homology"/>
<feature type="domain" description="YknX-like C-terminal permuted SH3-like" evidence="5">
    <location>
        <begin position="303"/>
        <end position="368"/>
    </location>
</feature>
<evidence type="ECO:0000259" key="2">
    <source>
        <dbReference type="Pfam" id="PF25876"/>
    </source>
</evidence>
<accession>A0A953NCS8</accession>
<dbReference type="Pfam" id="PF25876">
    <property type="entry name" value="HH_MFP_RND"/>
    <property type="match status" value="1"/>
</dbReference>
<dbReference type="SUPFAM" id="SSF111369">
    <property type="entry name" value="HlyD-like secretion proteins"/>
    <property type="match status" value="1"/>
</dbReference>
<dbReference type="EMBL" id="JAHXRI010000007">
    <property type="protein sequence ID" value="MBZ1350940.1"/>
    <property type="molecule type" value="Genomic_DNA"/>
</dbReference>
<feature type="domain" description="CusB-like beta-barrel" evidence="4">
    <location>
        <begin position="223"/>
        <end position="294"/>
    </location>
</feature>